<gene>
    <name evidence="1" type="ORF">BC739_008224</name>
</gene>
<dbReference type="EMBL" id="JACJID010000008">
    <property type="protein sequence ID" value="MBA8930977.1"/>
    <property type="molecule type" value="Genomic_DNA"/>
</dbReference>
<reference evidence="1 2" key="1">
    <citation type="submission" date="2020-08" db="EMBL/GenBank/DDBJ databases">
        <title>Genomic Encyclopedia of Archaeal and Bacterial Type Strains, Phase II (KMG-II): from individual species to whole genera.</title>
        <authorList>
            <person name="Goeker M."/>
        </authorList>
    </citation>
    <scope>NUCLEOTIDE SEQUENCE [LARGE SCALE GENOMIC DNA]</scope>
    <source>
        <strain evidence="1 2">DSM 43850</strain>
    </source>
</reference>
<dbReference type="Proteomes" id="UP000517916">
    <property type="component" value="Unassembled WGS sequence"/>
</dbReference>
<accession>A0ABR6BVQ2</accession>
<keyword evidence="2" id="KW-1185">Reference proteome</keyword>
<protein>
    <submittedName>
        <fullName evidence="1">Uncharacterized protein</fullName>
    </submittedName>
</protein>
<organism evidence="1 2">
    <name type="scientific">Kutzneria viridogrisea</name>
    <dbReference type="NCBI Taxonomy" id="47990"/>
    <lineage>
        <taxon>Bacteria</taxon>
        <taxon>Bacillati</taxon>
        <taxon>Actinomycetota</taxon>
        <taxon>Actinomycetes</taxon>
        <taxon>Pseudonocardiales</taxon>
        <taxon>Pseudonocardiaceae</taxon>
        <taxon>Kutzneria</taxon>
    </lineage>
</organism>
<dbReference type="RefSeq" id="WP_148309331.1">
    <property type="nucleotide sequence ID" value="NZ_BAAABQ010000087.1"/>
</dbReference>
<comment type="caution">
    <text evidence="1">The sequence shown here is derived from an EMBL/GenBank/DDBJ whole genome shotgun (WGS) entry which is preliminary data.</text>
</comment>
<name>A0ABR6BVQ2_9PSEU</name>
<sequence length="80" mass="8353">MRGQISLAKEQAERGARALADAETEIGHAQQAFQEAAQGSSQSEAGDVNNMFTAALQKIGEARDAVLAAMSNADSYAGRL</sequence>
<proteinExistence type="predicted"/>
<evidence type="ECO:0000313" key="2">
    <source>
        <dbReference type="Proteomes" id="UP000517916"/>
    </source>
</evidence>
<evidence type="ECO:0000313" key="1">
    <source>
        <dbReference type="EMBL" id="MBA8930977.1"/>
    </source>
</evidence>